<dbReference type="OrthoDB" id="7489828at2759"/>
<accession>A0A4C1SDI2</accession>
<keyword evidence="1" id="KW-0472">Membrane</keyword>
<dbReference type="AlphaFoldDB" id="A0A4C1SDI2"/>
<evidence type="ECO:0000313" key="2">
    <source>
        <dbReference type="EMBL" id="GBP00094.1"/>
    </source>
</evidence>
<keyword evidence="1" id="KW-1133">Transmembrane helix</keyword>
<protein>
    <recommendedName>
        <fullName evidence="4">Reverse transcriptase zinc-binding domain-containing protein</fullName>
    </recommendedName>
</protein>
<proteinExistence type="predicted"/>
<sequence length="164" mass="18185">MAVSVITGHCTFGNHARRLGLPYNDFCRSCHDEEEEETVLHLLGTCRALESLRARFLQGGIFSDLSELSTVNLGALVSFIRAAGGWNQPILGAAILRPFLSHLSYPILYHLSLSSFSTFLLFFFFSTPSPVSSFFSGYHKGTKFDRTHVSCEIYLSFFSSGPST</sequence>
<feature type="transmembrane region" description="Helical" evidence="1">
    <location>
        <begin position="107"/>
        <end position="125"/>
    </location>
</feature>
<evidence type="ECO:0000256" key="1">
    <source>
        <dbReference type="SAM" id="Phobius"/>
    </source>
</evidence>
<dbReference type="Proteomes" id="UP000299102">
    <property type="component" value="Unassembled WGS sequence"/>
</dbReference>
<keyword evidence="3" id="KW-1185">Reference proteome</keyword>
<organism evidence="2 3">
    <name type="scientific">Eumeta variegata</name>
    <name type="common">Bagworm moth</name>
    <name type="synonym">Eumeta japonica</name>
    <dbReference type="NCBI Taxonomy" id="151549"/>
    <lineage>
        <taxon>Eukaryota</taxon>
        <taxon>Metazoa</taxon>
        <taxon>Ecdysozoa</taxon>
        <taxon>Arthropoda</taxon>
        <taxon>Hexapoda</taxon>
        <taxon>Insecta</taxon>
        <taxon>Pterygota</taxon>
        <taxon>Neoptera</taxon>
        <taxon>Endopterygota</taxon>
        <taxon>Lepidoptera</taxon>
        <taxon>Glossata</taxon>
        <taxon>Ditrysia</taxon>
        <taxon>Tineoidea</taxon>
        <taxon>Psychidae</taxon>
        <taxon>Oiketicinae</taxon>
        <taxon>Eumeta</taxon>
    </lineage>
</organism>
<gene>
    <name evidence="2" type="ORF">EVAR_91128_1</name>
</gene>
<evidence type="ECO:0008006" key="4">
    <source>
        <dbReference type="Google" id="ProtNLM"/>
    </source>
</evidence>
<name>A0A4C1SDI2_EUMVA</name>
<dbReference type="EMBL" id="BGZK01003333">
    <property type="protein sequence ID" value="GBP00094.1"/>
    <property type="molecule type" value="Genomic_DNA"/>
</dbReference>
<keyword evidence="1" id="KW-0812">Transmembrane</keyword>
<comment type="caution">
    <text evidence="2">The sequence shown here is derived from an EMBL/GenBank/DDBJ whole genome shotgun (WGS) entry which is preliminary data.</text>
</comment>
<reference evidence="2 3" key="1">
    <citation type="journal article" date="2019" name="Commun. Biol.">
        <title>The bagworm genome reveals a unique fibroin gene that provides high tensile strength.</title>
        <authorList>
            <person name="Kono N."/>
            <person name="Nakamura H."/>
            <person name="Ohtoshi R."/>
            <person name="Tomita M."/>
            <person name="Numata K."/>
            <person name="Arakawa K."/>
        </authorList>
    </citation>
    <scope>NUCLEOTIDE SEQUENCE [LARGE SCALE GENOMIC DNA]</scope>
</reference>
<evidence type="ECO:0000313" key="3">
    <source>
        <dbReference type="Proteomes" id="UP000299102"/>
    </source>
</evidence>